<dbReference type="GO" id="GO:0071031">
    <property type="term" value="P:nuclear mRNA surveillance of mRNA 3'-end processing"/>
    <property type="evidence" value="ECO:0007669"/>
    <property type="project" value="EnsemblFungi"/>
</dbReference>
<dbReference type="PANTHER" id="PTHR11953">
    <property type="entry name" value="EXOSOME COMPLEX COMPONENT"/>
    <property type="match status" value="1"/>
</dbReference>
<evidence type="ECO:0000256" key="3">
    <source>
        <dbReference type="ARBA" id="ARBA00006678"/>
    </source>
</evidence>
<evidence type="ECO:0000259" key="9">
    <source>
        <dbReference type="Pfam" id="PF03725"/>
    </source>
</evidence>
<dbReference type="GO" id="GO:0016075">
    <property type="term" value="P:rRNA catabolic process"/>
    <property type="evidence" value="ECO:0007669"/>
    <property type="project" value="EnsemblFungi"/>
</dbReference>
<protein>
    <recommendedName>
        <fullName evidence="7">Ribosomal RNA-processing protein 41</fullName>
    </recommendedName>
</protein>
<dbReference type="GO" id="GO:0000785">
    <property type="term" value="C:chromatin"/>
    <property type="evidence" value="ECO:0007669"/>
    <property type="project" value="EnsemblFungi"/>
</dbReference>
<dbReference type="GO" id="GO:0034475">
    <property type="term" value="P:U4 snRNA 3'-end processing"/>
    <property type="evidence" value="ECO:0007669"/>
    <property type="project" value="EnsemblFungi"/>
</dbReference>
<dbReference type="Pfam" id="PF01138">
    <property type="entry name" value="RNase_PH"/>
    <property type="match status" value="1"/>
</dbReference>
<evidence type="ECO:0000256" key="5">
    <source>
        <dbReference type="ARBA" id="ARBA00022835"/>
    </source>
</evidence>
<dbReference type="AlphaFoldDB" id="W6MGQ2"/>
<organism evidence="10 11">
    <name type="scientific">Kuraishia capsulata CBS 1993</name>
    <dbReference type="NCBI Taxonomy" id="1382522"/>
    <lineage>
        <taxon>Eukaryota</taxon>
        <taxon>Fungi</taxon>
        <taxon>Dikarya</taxon>
        <taxon>Ascomycota</taxon>
        <taxon>Saccharomycotina</taxon>
        <taxon>Pichiomycetes</taxon>
        <taxon>Pichiales</taxon>
        <taxon>Pichiaceae</taxon>
        <taxon>Kuraishia</taxon>
    </lineage>
</organism>
<evidence type="ECO:0000313" key="11">
    <source>
        <dbReference type="Proteomes" id="UP000019384"/>
    </source>
</evidence>
<comment type="similarity">
    <text evidence="3">Belongs to the RNase PH family.</text>
</comment>
<dbReference type="InterPro" id="IPR020568">
    <property type="entry name" value="Ribosomal_Su5_D2-typ_SF"/>
</dbReference>
<dbReference type="EMBL" id="HG793125">
    <property type="protein sequence ID" value="CDK24758.1"/>
    <property type="molecule type" value="Genomic_DNA"/>
</dbReference>
<dbReference type="SUPFAM" id="SSF54211">
    <property type="entry name" value="Ribosomal protein S5 domain 2-like"/>
    <property type="match status" value="1"/>
</dbReference>
<dbReference type="GO" id="GO:0034476">
    <property type="term" value="P:U5 snRNA 3'-end processing"/>
    <property type="evidence" value="ECO:0007669"/>
    <property type="project" value="EnsemblFungi"/>
</dbReference>
<dbReference type="HOGENOM" id="CLU_063514_0_1_1"/>
<evidence type="ECO:0000313" key="10">
    <source>
        <dbReference type="EMBL" id="CDK24758.1"/>
    </source>
</evidence>
<sequence length="246" mass="27198">MSRFEIYSPEGLRVDGRRWNEIRRFECRINSHPTSSDGSSYVEQGNTKVLCLVQGPMEPALRSQSSTAQGSLIVNVSVTPFATVERNKRPRNDRRIQELSATLTRTFNKAIVLKNYPRSLIQVNLQVLALDGGLLAACTNATTLALMDAGISMYDYISSVTAGIFDGQTPLLDLNTIEENELGFLTVGVIGESEKLALLLMEDRVGMDSLEKVLAIAIAGSHRIRELMDIQVRNYGKHKVAKLANQ</sequence>
<feature type="domain" description="Exoribonuclease phosphorolytic" evidence="9">
    <location>
        <begin position="155"/>
        <end position="219"/>
    </location>
</feature>
<feature type="domain" description="Exoribonuclease phosphorolytic" evidence="8">
    <location>
        <begin position="21"/>
        <end position="151"/>
    </location>
</feature>
<dbReference type="RefSeq" id="XP_022456773.1">
    <property type="nucleotide sequence ID" value="XM_022605290.1"/>
</dbReference>
<dbReference type="PANTHER" id="PTHR11953:SF0">
    <property type="entry name" value="EXOSOME COMPLEX COMPONENT RRP41"/>
    <property type="match status" value="1"/>
</dbReference>
<keyword evidence="5" id="KW-0271">Exosome</keyword>
<dbReference type="Proteomes" id="UP000019384">
    <property type="component" value="Unassembled WGS sequence"/>
</dbReference>
<dbReference type="GO" id="GO:0000467">
    <property type="term" value="P:exonucleolytic trimming to generate mature 3'-end of 5.8S rRNA from tricistronic rRNA transcript (SSU-rRNA, 5.8S rRNA, LSU-rRNA)"/>
    <property type="evidence" value="ECO:0007669"/>
    <property type="project" value="EnsemblFungi"/>
</dbReference>
<evidence type="ECO:0000256" key="2">
    <source>
        <dbReference type="ARBA" id="ARBA00004604"/>
    </source>
</evidence>
<keyword evidence="4" id="KW-0963">Cytoplasm</keyword>
<dbReference type="CDD" id="cd11370">
    <property type="entry name" value="RNase_PH_RRP41"/>
    <property type="match status" value="1"/>
</dbReference>
<dbReference type="InterPro" id="IPR050080">
    <property type="entry name" value="RNase_PH"/>
</dbReference>
<dbReference type="GO" id="GO:0070478">
    <property type="term" value="P:nuclear-transcribed mRNA catabolic process, 3'-5' exonucleolytic nonsense-mediated decay"/>
    <property type="evidence" value="ECO:0007669"/>
    <property type="project" value="EnsemblFungi"/>
</dbReference>
<dbReference type="FunFam" id="3.30.230.70:FF:000004">
    <property type="entry name" value="Exosome complex component Rrp41"/>
    <property type="match status" value="1"/>
</dbReference>
<evidence type="ECO:0000256" key="4">
    <source>
        <dbReference type="ARBA" id="ARBA00022490"/>
    </source>
</evidence>
<reference evidence="10" key="2">
    <citation type="submission" date="2014-02" db="EMBL/GenBank/DDBJ databases">
        <title>Complete DNA sequence of /Kuraishia capsulata/ illustrates novel genomic features among budding yeasts (/Saccharomycotina/).</title>
        <authorList>
            <person name="Morales L."/>
            <person name="Noel B."/>
            <person name="Porcel B."/>
            <person name="Marcet-Houben M."/>
            <person name="Hullo M-F."/>
            <person name="Sacerdot C."/>
            <person name="Tekaia F."/>
            <person name="Leh-Louis V."/>
            <person name="Despons L."/>
            <person name="Khanna V."/>
            <person name="Aury J-M."/>
            <person name="Barbe V."/>
            <person name="Couloux A."/>
            <person name="Labadie K."/>
            <person name="Pelletier E."/>
            <person name="Souciet J-L."/>
            <person name="Boekhout T."/>
            <person name="Gabaldon T."/>
            <person name="Wincker P."/>
            <person name="Dujon B."/>
        </authorList>
    </citation>
    <scope>NUCLEOTIDE SEQUENCE</scope>
    <source>
        <strain evidence="10">CBS 1993</strain>
    </source>
</reference>
<dbReference type="GO" id="GO:0071038">
    <property type="term" value="P:TRAMP-dependent tRNA surveillance pathway"/>
    <property type="evidence" value="ECO:0007669"/>
    <property type="project" value="EnsemblFungi"/>
</dbReference>
<evidence type="ECO:0000259" key="8">
    <source>
        <dbReference type="Pfam" id="PF01138"/>
    </source>
</evidence>
<dbReference type="GeneID" id="34518161"/>
<name>W6MGQ2_9ASCO</name>
<dbReference type="GO" id="GO:0003723">
    <property type="term" value="F:RNA binding"/>
    <property type="evidence" value="ECO:0007669"/>
    <property type="project" value="TreeGrafter"/>
</dbReference>
<keyword evidence="11" id="KW-1185">Reference proteome</keyword>
<dbReference type="InterPro" id="IPR027408">
    <property type="entry name" value="PNPase/RNase_PH_dom_sf"/>
</dbReference>
<evidence type="ECO:0000256" key="7">
    <source>
        <dbReference type="ARBA" id="ARBA00077929"/>
    </source>
</evidence>
<dbReference type="STRING" id="1382522.W6MGQ2"/>
<evidence type="ECO:0000256" key="1">
    <source>
        <dbReference type="ARBA" id="ARBA00004496"/>
    </source>
</evidence>
<dbReference type="InterPro" id="IPR001247">
    <property type="entry name" value="ExoRNase_PH_dom1"/>
</dbReference>
<dbReference type="OrthoDB" id="437922at2759"/>
<dbReference type="GO" id="GO:0000177">
    <property type="term" value="C:cytoplasmic exosome (RNase complex)"/>
    <property type="evidence" value="ECO:0007669"/>
    <property type="project" value="EnsemblFungi"/>
</dbReference>
<dbReference type="InterPro" id="IPR036345">
    <property type="entry name" value="ExoRNase_PH_dom2_sf"/>
</dbReference>
<comment type="subcellular location">
    <subcellularLocation>
        <location evidence="1">Cytoplasm</location>
    </subcellularLocation>
    <subcellularLocation>
        <location evidence="2">Nucleus</location>
        <location evidence="2">Nucleolus</location>
    </subcellularLocation>
</comment>
<proteinExistence type="inferred from homology"/>
<dbReference type="GO" id="GO:0000176">
    <property type="term" value="C:nuclear exosome (RNase complex)"/>
    <property type="evidence" value="ECO:0007669"/>
    <property type="project" value="EnsemblFungi"/>
</dbReference>
<dbReference type="GO" id="GO:0030847">
    <property type="term" value="P:termination of RNA polymerase II transcription, exosome-dependent"/>
    <property type="evidence" value="ECO:0007669"/>
    <property type="project" value="EnsemblFungi"/>
</dbReference>
<comment type="subunit">
    <text evidence="6">Component of the RNA exosome complex. Specifically part of the catalytically inactive RNA exosome core complex (Exo-9) which may associate with the catalytic subunits RRP6 and DIS3 in cytoplasmic- and nuclear-specific RNA exosome complex forms. Exo-9 is formed by a hexameric base ring of RNase PH domain-containing subunits and a cap ring consisting of CSL4, RRP4 and RRP40.</text>
</comment>
<dbReference type="GO" id="GO:0071039">
    <property type="term" value="P:nuclear polyadenylation-dependent CUT catabolic process"/>
    <property type="evidence" value="ECO:0007669"/>
    <property type="project" value="EnsemblFungi"/>
</dbReference>
<dbReference type="Pfam" id="PF03725">
    <property type="entry name" value="RNase_PH_C"/>
    <property type="match status" value="1"/>
</dbReference>
<dbReference type="InterPro" id="IPR015847">
    <property type="entry name" value="ExoRNase_PH_dom2"/>
</dbReference>
<dbReference type="SUPFAM" id="SSF55666">
    <property type="entry name" value="Ribonuclease PH domain 2-like"/>
    <property type="match status" value="1"/>
</dbReference>
<accession>W6MGQ2</accession>
<reference evidence="10" key="1">
    <citation type="submission" date="2013-12" db="EMBL/GenBank/DDBJ databases">
        <authorList>
            <person name="Genoscope - CEA"/>
        </authorList>
    </citation>
    <scope>NUCLEOTIDE SEQUENCE</scope>
    <source>
        <strain evidence="10">CBS 1993</strain>
    </source>
</reference>
<dbReference type="GO" id="GO:0005730">
    <property type="term" value="C:nucleolus"/>
    <property type="evidence" value="ECO:0007669"/>
    <property type="project" value="UniProtKB-SubCell"/>
</dbReference>
<gene>
    <name evidence="10" type="ORF">KUCA_T00000724001</name>
</gene>
<dbReference type="GO" id="GO:0071051">
    <property type="term" value="P:poly(A)-dependent snoRNA 3'-end processing"/>
    <property type="evidence" value="ECO:0007669"/>
    <property type="project" value="EnsemblFungi"/>
</dbReference>
<dbReference type="Gene3D" id="3.30.230.70">
    <property type="entry name" value="GHMP Kinase, N-terminal domain"/>
    <property type="match status" value="1"/>
</dbReference>
<evidence type="ECO:0000256" key="6">
    <source>
        <dbReference type="ARBA" id="ARBA00063066"/>
    </source>
</evidence>
<dbReference type="GO" id="GO:0034473">
    <property type="term" value="P:U1 snRNA 3'-end processing"/>
    <property type="evidence" value="ECO:0007669"/>
    <property type="project" value="EnsemblFungi"/>
</dbReference>